<evidence type="ECO:0000313" key="2">
    <source>
        <dbReference type="EMBL" id="GGK29767.1"/>
    </source>
</evidence>
<feature type="transmembrane region" description="Helical" evidence="1">
    <location>
        <begin position="40"/>
        <end position="63"/>
    </location>
</feature>
<accession>A0A917Q6X5</accession>
<evidence type="ECO:0000256" key="1">
    <source>
        <dbReference type="SAM" id="Phobius"/>
    </source>
</evidence>
<dbReference type="AlphaFoldDB" id="A0A917Q6X5"/>
<keyword evidence="3" id="KW-1185">Reference proteome</keyword>
<keyword evidence="1" id="KW-1133">Transmembrane helix</keyword>
<feature type="transmembrane region" description="Helical" evidence="1">
    <location>
        <begin position="12"/>
        <end position="34"/>
    </location>
</feature>
<reference evidence="2 3" key="1">
    <citation type="journal article" date="2014" name="Int. J. Syst. Evol. Microbiol.">
        <title>Complete genome sequence of Corynebacterium casei LMG S-19264T (=DSM 44701T), isolated from a smear-ripened cheese.</title>
        <authorList>
            <consortium name="US DOE Joint Genome Institute (JGI-PGF)"/>
            <person name="Walter F."/>
            <person name="Albersmeier A."/>
            <person name="Kalinowski J."/>
            <person name="Ruckert C."/>
        </authorList>
    </citation>
    <scope>NUCLEOTIDE SEQUENCE [LARGE SCALE GENOMIC DNA]</scope>
    <source>
        <strain evidence="2 3">CGMCC 1.9161</strain>
    </source>
</reference>
<protein>
    <submittedName>
        <fullName evidence="2">Uncharacterized protein</fullName>
    </submittedName>
</protein>
<comment type="caution">
    <text evidence="2">The sequence shown here is derived from an EMBL/GenBank/DDBJ whole genome shotgun (WGS) entry which is preliminary data.</text>
</comment>
<keyword evidence="1" id="KW-0472">Membrane</keyword>
<dbReference type="Proteomes" id="UP000600449">
    <property type="component" value="Unassembled WGS sequence"/>
</dbReference>
<keyword evidence="1" id="KW-0812">Transmembrane</keyword>
<sequence length="69" mass="7127">MTETKTPFASRTVWANFVGLAALVLPFAGFDAAALDPERLAEAGATLVAAGSFIASTVFRVVATRRIGG</sequence>
<dbReference type="RefSeq" id="WP_188911323.1">
    <property type="nucleotide sequence ID" value="NZ_BMMF01000004.1"/>
</dbReference>
<proteinExistence type="predicted"/>
<name>A0A917Q6X5_9HYPH</name>
<gene>
    <name evidence="2" type="ORF">GCM10011322_15270</name>
</gene>
<evidence type="ECO:0000313" key="3">
    <source>
        <dbReference type="Proteomes" id="UP000600449"/>
    </source>
</evidence>
<organism evidence="2 3">
    <name type="scientific">Salinarimonas ramus</name>
    <dbReference type="NCBI Taxonomy" id="690164"/>
    <lineage>
        <taxon>Bacteria</taxon>
        <taxon>Pseudomonadati</taxon>
        <taxon>Pseudomonadota</taxon>
        <taxon>Alphaproteobacteria</taxon>
        <taxon>Hyphomicrobiales</taxon>
        <taxon>Salinarimonadaceae</taxon>
        <taxon>Salinarimonas</taxon>
    </lineage>
</organism>
<dbReference type="EMBL" id="BMMF01000004">
    <property type="protein sequence ID" value="GGK29767.1"/>
    <property type="molecule type" value="Genomic_DNA"/>
</dbReference>